<dbReference type="SUPFAM" id="SSF52980">
    <property type="entry name" value="Restriction endonuclease-like"/>
    <property type="match status" value="1"/>
</dbReference>
<gene>
    <name evidence="2" type="ORF">PTKU64_53690</name>
</gene>
<evidence type="ECO:0000313" key="2">
    <source>
        <dbReference type="EMBL" id="BCZ81694.1"/>
    </source>
</evidence>
<dbReference type="CDD" id="cd22362">
    <property type="entry name" value="TnsA_endonuclease-like"/>
    <property type="match status" value="1"/>
</dbReference>
<reference evidence="2 3" key="1">
    <citation type="journal article" date="2022" name="Front. Microbiol.">
        <title>Identification and characterization of a novel class of self-sufficient cytochrome P450 hydroxylase involved in cyclohexanecarboxylate degradation in Paraburkholderia terrae strain KU-64.</title>
        <authorList>
            <person name="Yamamoto T."/>
            <person name="Hasegawa Y."/>
            <person name="Iwaki H."/>
        </authorList>
    </citation>
    <scope>NUCLEOTIDE SEQUENCE [LARGE SCALE GENOMIC DNA]</scope>
    <source>
        <strain evidence="2 3">KU-64</strain>
    </source>
</reference>
<name>A0ABM7TRB9_9BURK</name>
<dbReference type="Pfam" id="PF08721">
    <property type="entry name" value="Tn7_Tnp_TnsA_C"/>
    <property type="match status" value="1"/>
</dbReference>
<evidence type="ECO:0000313" key="3">
    <source>
        <dbReference type="Proteomes" id="UP001319874"/>
    </source>
</evidence>
<accession>A0ABM7TRB9</accession>
<evidence type="ECO:0000259" key="1">
    <source>
        <dbReference type="Pfam" id="PF08721"/>
    </source>
</evidence>
<sequence length="285" mass="32240">MMAKGIQKWTEAVIERLIKEGQGSGQGPDYVPWVGVHDMAPAGRTHRAWSPVYRRTIHLQSDVEWRTFLLLEFSGKFPELYEGYPLERKITLEIAAALGVKHPYYPGTHVPAVMTVDFLGVDKRGGDLRFAAFDSKRSEDMDANNADHIIAKLQITRAYFAGMNVPHHLVLHSQLHMQLVKNIEWIRGGIAKTGEDETYARCIDEKADQMFYELANGSYTSTLAEYCQKFDERHGLRSGDASRAARMLLWDHRLKCDLRNSDVAKLPLASFLIESGYASRRAAGQ</sequence>
<organism evidence="2 3">
    <name type="scientific">Paraburkholderia terrae</name>
    <dbReference type="NCBI Taxonomy" id="311230"/>
    <lineage>
        <taxon>Bacteria</taxon>
        <taxon>Pseudomonadati</taxon>
        <taxon>Pseudomonadota</taxon>
        <taxon>Betaproteobacteria</taxon>
        <taxon>Burkholderiales</taxon>
        <taxon>Burkholderiaceae</taxon>
        <taxon>Paraburkholderia</taxon>
    </lineage>
</organism>
<protein>
    <recommendedName>
        <fullName evidence="1">TnsA endonuclease C-terminal domain-containing protein</fullName>
    </recommendedName>
</protein>
<proteinExistence type="predicted"/>
<dbReference type="InterPro" id="IPR011856">
    <property type="entry name" value="tRNA_endonuc-like_dom_sf"/>
</dbReference>
<dbReference type="EMBL" id="AP024956">
    <property type="protein sequence ID" value="BCZ81694.1"/>
    <property type="molecule type" value="Genomic_DNA"/>
</dbReference>
<dbReference type="InterPro" id="IPR014832">
    <property type="entry name" value="TnsA_C"/>
</dbReference>
<dbReference type="InterPro" id="IPR011335">
    <property type="entry name" value="Restrct_endonuc-II-like"/>
</dbReference>
<dbReference type="InterPro" id="IPR036388">
    <property type="entry name" value="WH-like_DNA-bd_sf"/>
</dbReference>
<feature type="domain" description="TnsA endonuclease C-terminal" evidence="1">
    <location>
        <begin position="177"/>
        <end position="258"/>
    </location>
</feature>
<dbReference type="Proteomes" id="UP001319874">
    <property type="component" value="Chromosome 2"/>
</dbReference>
<dbReference type="Gene3D" id="1.10.10.10">
    <property type="entry name" value="Winged helix-like DNA-binding domain superfamily/Winged helix DNA-binding domain"/>
    <property type="match status" value="1"/>
</dbReference>
<keyword evidence="3" id="KW-1185">Reference proteome</keyword>
<dbReference type="Gene3D" id="3.40.1350.10">
    <property type="match status" value="1"/>
</dbReference>